<evidence type="ECO:0008006" key="4">
    <source>
        <dbReference type="Google" id="ProtNLM"/>
    </source>
</evidence>
<dbReference type="PANTHER" id="PTHR34835:SF34">
    <property type="entry name" value="OS08G0555500 PROTEIN"/>
    <property type="match status" value="1"/>
</dbReference>
<sequence>MEGQKKDLLVKMGFHGLMNLPMDKPGITGYINRRFALWLLKRVESDCSLDLGERGFLPMNEHDVHTVFGIPFRGSILVKSSEGLSAAEKERIRVILHLAPDEKPNLSACEKILSAQYNRPMTKEDQDSFTVAAAIYASSYFLAPKGRPTKISNELLKFMVEPANVFNINWCEYLLRSIQESSAKIKADLQEGTSSITLDGCLLFLQILYLDNLDLGSNSTRHEAVPRVIDFSYDRLDKLIEADKKKDTSSRTEAFGLNKLKGDKDVIYSRNKDRMNVSVHLAEGKHTHSNIALMTEMSSFMDMCSKRISNCISDMSDLYKTANDMRVRIHKAVQEEETYKQQNNEPVAEKEFIMPSPSYQRGQYTVSLVSKLNFDGLSGQKRKGKCANANPNKAKKNEAGRQANKGPDGDTEPDQSYGLADNENPRSGIVKDWTDEDKGAPYSNADGNSTDYIYKDGDENISSDNESTGSINEGGGDQVPALEVDEFNLGLPIEPPPFVQIDGLLEKLQAESEDVKDRYWYKHINPSKIEIKGATMLEQLTTKELDIHMVSMLLEQNGRGSDIKVKPMFDGDHMWYKVNDCRMVVVPVKANGTWATYLWDFQKKRIIVLDPVLMGTTASNIKMHHEGIVTILHEFLITCMEIYVPGFNTEAHGYDMWEKDYSINAGQPCNRDKSALFALHYGRYFNGQEVIFQLNEGDIKRESELLMYNLLSMQGNKGELPPSFAETLDD</sequence>
<protein>
    <recommendedName>
        <fullName evidence="4">Ubiquitin-like protease family profile domain-containing protein</fullName>
    </recommendedName>
</protein>
<organism evidence="2 3">
    <name type="scientific">Eragrostis curvula</name>
    <name type="common">weeping love grass</name>
    <dbReference type="NCBI Taxonomy" id="38414"/>
    <lineage>
        <taxon>Eukaryota</taxon>
        <taxon>Viridiplantae</taxon>
        <taxon>Streptophyta</taxon>
        <taxon>Embryophyta</taxon>
        <taxon>Tracheophyta</taxon>
        <taxon>Spermatophyta</taxon>
        <taxon>Magnoliopsida</taxon>
        <taxon>Liliopsida</taxon>
        <taxon>Poales</taxon>
        <taxon>Poaceae</taxon>
        <taxon>PACMAD clade</taxon>
        <taxon>Chloridoideae</taxon>
        <taxon>Eragrostideae</taxon>
        <taxon>Eragrostidinae</taxon>
        <taxon>Eragrostis</taxon>
    </lineage>
</organism>
<feature type="region of interest" description="Disordered" evidence="1">
    <location>
        <begin position="379"/>
        <end position="475"/>
    </location>
</feature>
<reference evidence="2 3" key="1">
    <citation type="journal article" date="2019" name="Sci. Rep.">
        <title>A high-quality genome of Eragrostis curvula grass provides insights into Poaceae evolution and supports new strategies to enhance forage quality.</title>
        <authorList>
            <person name="Carballo J."/>
            <person name="Santos B.A.C.M."/>
            <person name="Zappacosta D."/>
            <person name="Garbus I."/>
            <person name="Selva J.P."/>
            <person name="Gallo C.A."/>
            <person name="Diaz A."/>
            <person name="Albertini E."/>
            <person name="Caccamo M."/>
            <person name="Echenique V."/>
        </authorList>
    </citation>
    <scope>NUCLEOTIDE SEQUENCE [LARGE SCALE GENOMIC DNA]</scope>
    <source>
        <strain evidence="3">cv. Victoria</strain>
        <tissue evidence="2">Leaf</tissue>
    </source>
</reference>
<dbReference type="EMBL" id="RWGY01000011">
    <property type="protein sequence ID" value="TVU31866.1"/>
    <property type="molecule type" value="Genomic_DNA"/>
</dbReference>
<keyword evidence="3" id="KW-1185">Reference proteome</keyword>
<dbReference type="Gramene" id="TVU31866">
    <property type="protein sequence ID" value="TVU31866"/>
    <property type="gene ID" value="EJB05_23569"/>
</dbReference>
<feature type="compositionally biased region" description="Polar residues" evidence="1">
    <location>
        <begin position="460"/>
        <end position="471"/>
    </location>
</feature>
<dbReference type="OrthoDB" id="694650at2759"/>
<dbReference type="AlphaFoldDB" id="A0A5J9V7F7"/>
<evidence type="ECO:0000313" key="3">
    <source>
        <dbReference type="Proteomes" id="UP000324897"/>
    </source>
</evidence>
<dbReference type="Gene3D" id="3.40.395.10">
    <property type="entry name" value="Adenoviral Proteinase, Chain A"/>
    <property type="match status" value="1"/>
</dbReference>
<accession>A0A5J9V7F7</accession>
<feature type="non-terminal residue" evidence="2">
    <location>
        <position position="1"/>
    </location>
</feature>
<dbReference type="PANTHER" id="PTHR34835">
    <property type="entry name" value="OS07G0283600 PROTEIN-RELATED"/>
    <property type="match status" value="1"/>
</dbReference>
<proteinExistence type="predicted"/>
<gene>
    <name evidence="2" type="ORF">EJB05_23569</name>
</gene>
<evidence type="ECO:0000256" key="1">
    <source>
        <dbReference type="SAM" id="MobiDB-lite"/>
    </source>
</evidence>
<name>A0A5J9V7F7_9POAL</name>
<comment type="caution">
    <text evidence="2">The sequence shown here is derived from an EMBL/GenBank/DDBJ whole genome shotgun (WGS) entry which is preliminary data.</text>
</comment>
<evidence type="ECO:0000313" key="2">
    <source>
        <dbReference type="EMBL" id="TVU31866.1"/>
    </source>
</evidence>
<dbReference type="Proteomes" id="UP000324897">
    <property type="component" value="Chromosome 1"/>
</dbReference>